<reference evidence="6 7" key="1">
    <citation type="submission" date="2024-01" db="EMBL/GenBank/DDBJ databases">
        <title>The genomes of 5 underutilized Papilionoideae crops provide insights into root nodulation and disease resistanc.</title>
        <authorList>
            <person name="Jiang F."/>
        </authorList>
    </citation>
    <scope>NUCLEOTIDE SEQUENCE [LARGE SCALE GENOMIC DNA]</scope>
    <source>
        <strain evidence="6">DUOXIRENSHENG_FW03</strain>
        <tissue evidence="6">Leaves</tissue>
    </source>
</reference>
<evidence type="ECO:0000256" key="2">
    <source>
        <dbReference type="ARBA" id="ARBA00022454"/>
    </source>
</evidence>
<dbReference type="GO" id="GO:0010521">
    <property type="term" value="F:telomerase inhibitor activity"/>
    <property type="evidence" value="ECO:0007669"/>
    <property type="project" value="TreeGrafter"/>
</dbReference>
<evidence type="ECO:0000313" key="7">
    <source>
        <dbReference type="Proteomes" id="UP001386955"/>
    </source>
</evidence>
<accession>A0AAN9NYI4</accession>
<feature type="domain" description="Telomeric single stranded DNA binding POT1/Cdc13" evidence="5">
    <location>
        <begin position="7"/>
        <end position="142"/>
    </location>
</feature>
<dbReference type="GO" id="GO:0016233">
    <property type="term" value="P:telomere capping"/>
    <property type="evidence" value="ECO:0007669"/>
    <property type="project" value="TreeGrafter"/>
</dbReference>
<dbReference type="GO" id="GO:0098505">
    <property type="term" value="F:G-rich strand telomeric DNA binding"/>
    <property type="evidence" value="ECO:0007669"/>
    <property type="project" value="TreeGrafter"/>
</dbReference>
<proteinExistence type="predicted"/>
<evidence type="ECO:0000313" key="6">
    <source>
        <dbReference type="EMBL" id="KAK7381421.1"/>
    </source>
</evidence>
<dbReference type="GO" id="GO:0032210">
    <property type="term" value="P:regulation of telomere maintenance via telomerase"/>
    <property type="evidence" value="ECO:0007669"/>
    <property type="project" value="TreeGrafter"/>
</dbReference>
<dbReference type="SUPFAM" id="SSF50249">
    <property type="entry name" value="Nucleic acid-binding proteins"/>
    <property type="match status" value="2"/>
</dbReference>
<dbReference type="Pfam" id="PF25507">
    <property type="entry name" value="OB_POT1A"/>
    <property type="match status" value="1"/>
</dbReference>
<dbReference type="Pfam" id="PF02765">
    <property type="entry name" value="POT1"/>
    <property type="match status" value="1"/>
</dbReference>
<keyword evidence="7" id="KW-1185">Reference proteome</keyword>
<keyword evidence="3" id="KW-0779">Telomere</keyword>
<dbReference type="InterPro" id="IPR028389">
    <property type="entry name" value="POT1"/>
</dbReference>
<keyword evidence="2" id="KW-0158">Chromosome</keyword>
<evidence type="ECO:0000259" key="5">
    <source>
        <dbReference type="SMART" id="SM00976"/>
    </source>
</evidence>
<dbReference type="SMART" id="SM00976">
    <property type="entry name" value="Telo_bind"/>
    <property type="match status" value="1"/>
</dbReference>
<dbReference type="Gene3D" id="2.40.50.140">
    <property type="entry name" value="Nucleic acid-binding proteins"/>
    <property type="match status" value="2"/>
</dbReference>
<dbReference type="InterPro" id="IPR012340">
    <property type="entry name" value="NA-bd_OB-fold"/>
</dbReference>
<dbReference type="Proteomes" id="UP001386955">
    <property type="component" value="Unassembled WGS sequence"/>
</dbReference>
<protein>
    <recommendedName>
        <fullName evidence="5">Telomeric single stranded DNA binding POT1/Cdc13 domain-containing protein</fullName>
    </recommendedName>
</protein>
<organism evidence="6 7">
    <name type="scientific">Psophocarpus tetragonolobus</name>
    <name type="common">Winged bean</name>
    <name type="synonym">Dolichos tetragonolobus</name>
    <dbReference type="NCBI Taxonomy" id="3891"/>
    <lineage>
        <taxon>Eukaryota</taxon>
        <taxon>Viridiplantae</taxon>
        <taxon>Streptophyta</taxon>
        <taxon>Embryophyta</taxon>
        <taxon>Tracheophyta</taxon>
        <taxon>Spermatophyta</taxon>
        <taxon>Magnoliopsida</taxon>
        <taxon>eudicotyledons</taxon>
        <taxon>Gunneridae</taxon>
        <taxon>Pentapetalae</taxon>
        <taxon>rosids</taxon>
        <taxon>fabids</taxon>
        <taxon>Fabales</taxon>
        <taxon>Fabaceae</taxon>
        <taxon>Papilionoideae</taxon>
        <taxon>50 kb inversion clade</taxon>
        <taxon>NPAAA clade</taxon>
        <taxon>indigoferoid/millettioid clade</taxon>
        <taxon>Phaseoleae</taxon>
        <taxon>Psophocarpus</taxon>
    </lineage>
</organism>
<dbReference type="InterPro" id="IPR057620">
    <property type="entry name" value="POT1A/B-like_OB"/>
</dbReference>
<sequence length="469" mass="53883">MGANVRFLALEDASAFLEKKVNFIAIVLDCGFSKPTKGTDYCCSLRIIDETRHQTGMTVNIFTKREENLPILASLGDVIQLCRVQVKVHDGDVNAVFNKKFSSFALYEGKDCDDFHPYQVSSLFRPNDDDKVFVDRLRKWRVNFKFHEGLVLFATLVWMTFGRNSNNFPMLREIKGEYPIDLVCKILHIHRTTQGDWIAFAWDGTDTPPNVIHAKLEDELNSPLRLQQEPEPLAEDLLCTFPKIGSIIRLNFDFNPDMHIHLLKVNKWIKFINLLLYEYDGLWNGSFSTHSKLRYTSEDDYLIIERQRLFDARLSLFLRMPSRIFPKPSPITVVDQDHTTLATLMTVLTHREGTARFKCIVRVVAAMPLEAVNLRTPAVSYKMRLTLEDSTARIHAFLVNEQMETFFGGNPSIDNLTRKFNRLLGVGEGSARNEIDEPSRNPPWVCVCIETNVYGSRPFKIYNSSIVFA</sequence>
<dbReference type="PANTHER" id="PTHR14513:SF0">
    <property type="entry name" value="PROTECTION OF TELOMERES PROTEIN 1"/>
    <property type="match status" value="1"/>
</dbReference>
<evidence type="ECO:0000256" key="1">
    <source>
        <dbReference type="ARBA" id="ARBA00004574"/>
    </source>
</evidence>
<comment type="caution">
    <text evidence="6">The sequence shown here is derived from an EMBL/GenBank/DDBJ whole genome shotgun (WGS) entry which is preliminary data.</text>
</comment>
<dbReference type="AlphaFoldDB" id="A0AAN9NYI4"/>
<name>A0AAN9NYI4_PSOTE</name>
<evidence type="ECO:0000256" key="3">
    <source>
        <dbReference type="ARBA" id="ARBA00022895"/>
    </source>
</evidence>
<dbReference type="GO" id="GO:0000783">
    <property type="term" value="C:nuclear telomere cap complex"/>
    <property type="evidence" value="ECO:0007669"/>
    <property type="project" value="TreeGrafter"/>
</dbReference>
<dbReference type="EMBL" id="JAYMYS010000009">
    <property type="protein sequence ID" value="KAK7381421.1"/>
    <property type="molecule type" value="Genomic_DNA"/>
</dbReference>
<dbReference type="PANTHER" id="PTHR14513">
    <property type="entry name" value="PROTECTION OF TELOMERES 1"/>
    <property type="match status" value="1"/>
</dbReference>
<dbReference type="InterPro" id="IPR011564">
    <property type="entry name" value="Telomer_end-bd_POT1/Cdc13"/>
</dbReference>
<gene>
    <name evidence="6" type="ORF">VNO78_34097</name>
</gene>
<evidence type="ECO:0000256" key="4">
    <source>
        <dbReference type="ARBA" id="ARBA00023125"/>
    </source>
</evidence>
<comment type="subcellular location">
    <subcellularLocation>
        <location evidence="1">Chromosome</location>
        <location evidence="1">Telomere</location>
    </subcellularLocation>
</comment>
<keyword evidence="4" id="KW-0238">DNA-binding</keyword>
<dbReference type="CDD" id="cd04497">
    <property type="entry name" value="hPOT1_OB1_like"/>
    <property type="match status" value="1"/>
</dbReference>